<proteinExistence type="predicted"/>
<sequence length="101" mass="10681">MLVLVVPPNKVLKGFRFLTPDDVPVENLVLTCEGKTFGKLTSMAFSPGWGRTIALGFVRAAQAEVGTEFLCERAGGGAGEGEPRSIVVYDLPMLLPSQGGT</sequence>
<dbReference type="InterPro" id="IPR013977">
    <property type="entry name" value="GcvT_C"/>
</dbReference>
<protein>
    <submittedName>
        <fullName evidence="2">Glycine cleavage T C-terminal barrel domain-containing protein</fullName>
    </submittedName>
</protein>
<dbReference type="SUPFAM" id="SSF101790">
    <property type="entry name" value="Aminomethyltransferase beta-barrel domain"/>
    <property type="match status" value="1"/>
</dbReference>
<feature type="domain" description="Aminomethyltransferase C-terminal" evidence="1">
    <location>
        <begin position="12"/>
        <end position="75"/>
    </location>
</feature>
<name>A0AAU7CNR3_9BACT</name>
<dbReference type="Gene3D" id="2.40.30.110">
    <property type="entry name" value="Aminomethyltransferase beta-barrel domains"/>
    <property type="match status" value="1"/>
</dbReference>
<dbReference type="RefSeq" id="WP_406699788.1">
    <property type="nucleotide sequence ID" value="NZ_CP155447.1"/>
</dbReference>
<reference evidence="2" key="1">
    <citation type="submission" date="2024-05" db="EMBL/GenBank/DDBJ databases">
        <title>Planctomycetes of the genus Singulisphaera possess chitinolytic capabilities.</title>
        <authorList>
            <person name="Ivanova A."/>
        </authorList>
    </citation>
    <scope>NUCLEOTIDE SEQUENCE</scope>
    <source>
        <strain evidence="2">Ch08T</strain>
    </source>
</reference>
<evidence type="ECO:0000313" key="2">
    <source>
        <dbReference type="EMBL" id="XBH06940.1"/>
    </source>
</evidence>
<dbReference type="InterPro" id="IPR029043">
    <property type="entry name" value="GcvT/YgfZ_C"/>
</dbReference>
<dbReference type="Pfam" id="PF08669">
    <property type="entry name" value="GCV_T_C"/>
    <property type="match status" value="1"/>
</dbReference>
<organism evidence="2">
    <name type="scientific">Singulisphaera sp. Ch08</name>
    <dbReference type="NCBI Taxonomy" id="3120278"/>
    <lineage>
        <taxon>Bacteria</taxon>
        <taxon>Pseudomonadati</taxon>
        <taxon>Planctomycetota</taxon>
        <taxon>Planctomycetia</taxon>
        <taxon>Isosphaerales</taxon>
        <taxon>Isosphaeraceae</taxon>
        <taxon>Singulisphaera</taxon>
    </lineage>
</organism>
<gene>
    <name evidence="2" type="ORF">V5E97_13125</name>
</gene>
<evidence type="ECO:0000259" key="1">
    <source>
        <dbReference type="Pfam" id="PF08669"/>
    </source>
</evidence>
<dbReference type="EMBL" id="CP155447">
    <property type="protein sequence ID" value="XBH06940.1"/>
    <property type="molecule type" value="Genomic_DNA"/>
</dbReference>
<dbReference type="AlphaFoldDB" id="A0AAU7CNR3"/>
<accession>A0AAU7CNR3</accession>